<evidence type="ECO:0000313" key="1">
    <source>
        <dbReference type="EnsemblPlants" id="ORUFI04G31090.1"/>
    </source>
</evidence>
<dbReference type="AlphaFoldDB" id="A0A0E0PFM3"/>
<proteinExistence type="predicted"/>
<organism evidence="1 2">
    <name type="scientific">Oryza rufipogon</name>
    <name type="common">Brownbeard rice</name>
    <name type="synonym">Asian wild rice</name>
    <dbReference type="NCBI Taxonomy" id="4529"/>
    <lineage>
        <taxon>Eukaryota</taxon>
        <taxon>Viridiplantae</taxon>
        <taxon>Streptophyta</taxon>
        <taxon>Embryophyta</taxon>
        <taxon>Tracheophyta</taxon>
        <taxon>Spermatophyta</taxon>
        <taxon>Magnoliopsida</taxon>
        <taxon>Liliopsida</taxon>
        <taxon>Poales</taxon>
        <taxon>Poaceae</taxon>
        <taxon>BOP clade</taxon>
        <taxon>Oryzoideae</taxon>
        <taxon>Oryzeae</taxon>
        <taxon>Oryzinae</taxon>
        <taxon>Oryza</taxon>
    </lineage>
</organism>
<evidence type="ECO:0000313" key="2">
    <source>
        <dbReference type="Proteomes" id="UP000008022"/>
    </source>
</evidence>
<name>A0A0E0PFM3_ORYRU</name>
<protein>
    <submittedName>
        <fullName evidence="1">Uncharacterized protein</fullName>
    </submittedName>
</protein>
<dbReference type="Gramene" id="ORUFI04G31090.1">
    <property type="protein sequence ID" value="ORUFI04G31090.1"/>
    <property type="gene ID" value="ORUFI04G31090"/>
</dbReference>
<dbReference type="Proteomes" id="UP000008022">
    <property type="component" value="Unassembled WGS sequence"/>
</dbReference>
<sequence>MATRGRACVRAAHITPAAWRWTDRVGWGGGRRIRDLVYAGTRGDLQTPVVPIAIPLQADLVYLVRERKADKNVALRASVQKQPQIVYKVMPWRPGRGESIAYPFSVGEWAPREHSSPLPNTRILAIANLWLSPETLSRDPSAGIIAAICGYLLDICFLTQSPSAQH</sequence>
<dbReference type="EnsemblPlants" id="ORUFI04G31090.1">
    <property type="protein sequence ID" value="ORUFI04G31090.1"/>
    <property type="gene ID" value="ORUFI04G31090"/>
</dbReference>
<keyword evidence="2" id="KW-1185">Reference proteome</keyword>
<dbReference type="HOGENOM" id="CLU_1698304_0_0_1"/>
<reference evidence="1" key="2">
    <citation type="submission" date="2015-06" db="UniProtKB">
        <authorList>
            <consortium name="EnsemblPlants"/>
        </authorList>
    </citation>
    <scope>IDENTIFICATION</scope>
</reference>
<reference evidence="2" key="1">
    <citation type="submission" date="2013-06" db="EMBL/GenBank/DDBJ databases">
        <authorList>
            <person name="Zhao Q."/>
        </authorList>
    </citation>
    <scope>NUCLEOTIDE SEQUENCE</scope>
    <source>
        <strain evidence="2">cv. W1943</strain>
    </source>
</reference>
<accession>A0A0E0PFM3</accession>